<evidence type="ECO:0000313" key="4">
    <source>
        <dbReference type="EMBL" id="KAF9792447.1"/>
    </source>
</evidence>
<dbReference type="InterPro" id="IPR051477">
    <property type="entry name" value="Expansin_CellWall"/>
</dbReference>
<dbReference type="EMBL" id="WIUZ02000001">
    <property type="protein sequence ID" value="KAF9792447.1"/>
    <property type="molecule type" value="Genomic_DNA"/>
</dbReference>
<feature type="compositionally biased region" description="Low complexity" evidence="2">
    <location>
        <begin position="158"/>
        <end position="220"/>
    </location>
</feature>
<reference evidence="4" key="2">
    <citation type="submission" date="2020-11" db="EMBL/GenBank/DDBJ databases">
        <authorList>
            <consortium name="DOE Joint Genome Institute"/>
            <person name="Kuo A."/>
            <person name="Miyauchi S."/>
            <person name="Kiss E."/>
            <person name="Drula E."/>
            <person name="Kohler A."/>
            <person name="Sanchez-Garcia M."/>
            <person name="Andreopoulos B."/>
            <person name="Barry K.W."/>
            <person name="Bonito G."/>
            <person name="Buee M."/>
            <person name="Carver A."/>
            <person name="Chen C."/>
            <person name="Cichocki N."/>
            <person name="Clum A."/>
            <person name="Culley D."/>
            <person name="Crous P.W."/>
            <person name="Fauchery L."/>
            <person name="Girlanda M."/>
            <person name="Hayes R."/>
            <person name="Keri Z."/>
            <person name="Labutti K."/>
            <person name="Lipzen A."/>
            <person name="Lombard V."/>
            <person name="Magnuson J."/>
            <person name="Maillard F."/>
            <person name="Morin E."/>
            <person name="Murat C."/>
            <person name="Nolan M."/>
            <person name="Ohm R."/>
            <person name="Pangilinan J."/>
            <person name="Pereira M."/>
            <person name="Perotto S."/>
            <person name="Peter M."/>
            <person name="Riley R."/>
            <person name="Sitrit Y."/>
            <person name="Stielow B."/>
            <person name="Szollosi G."/>
            <person name="Zifcakova L."/>
            <person name="Stursova M."/>
            <person name="Spatafora J.W."/>
            <person name="Tedersoo L."/>
            <person name="Vaario L.-M."/>
            <person name="Yamada A."/>
            <person name="Yan M."/>
            <person name="Wang P."/>
            <person name="Xu J."/>
            <person name="Bruns T."/>
            <person name="Baldrian P."/>
            <person name="Vilgalys R."/>
            <person name="Henrissat B."/>
            <person name="Grigoriev I.V."/>
            <person name="Hibbett D."/>
            <person name="Nagy L.G."/>
            <person name="Martin F.M."/>
        </authorList>
    </citation>
    <scope>NUCLEOTIDE SEQUENCE</scope>
    <source>
        <strain evidence="4">UH-Tt-Lm1</strain>
    </source>
</reference>
<keyword evidence="5" id="KW-1185">Reference proteome</keyword>
<dbReference type="Gene3D" id="2.40.40.10">
    <property type="entry name" value="RlpA-like domain"/>
    <property type="match status" value="1"/>
</dbReference>
<protein>
    <submittedName>
        <fullName evidence="4">Plant expansin</fullName>
    </submittedName>
</protein>
<feature type="region of interest" description="Disordered" evidence="2">
    <location>
        <begin position="154"/>
        <end position="229"/>
    </location>
</feature>
<dbReference type="InterPro" id="IPR036908">
    <property type="entry name" value="RlpA-like_sf"/>
</dbReference>
<keyword evidence="1 3" id="KW-0732">Signal</keyword>
<evidence type="ECO:0000256" key="1">
    <source>
        <dbReference type="ARBA" id="ARBA00022729"/>
    </source>
</evidence>
<evidence type="ECO:0000256" key="2">
    <source>
        <dbReference type="SAM" id="MobiDB-lite"/>
    </source>
</evidence>
<dbReference type="OrthoDB" id="623670at2759"/>
<organism evidence="4 5">
    <name type="scientific">Thelephora terrestris</name>
    <dbReference type="NCBI Taxonomy" id="56493"/>
    <lineage>
        <taxon>Eukaryota</taxon>
        <taxon>Fungi</taxon>
        <taxon>Dikarya</taxon>
        <taxon>Basidiomycota</taxon>
        <taxon>Agaricomycotina</taxon>
        <taxon>Agaricomycetes</taxon>
        <taxon>Thelephorales</taxon>
        <taxon>Thelephoraceae</taxon>
        <taxon>Thelephora</taxon>
    </lineage>
</organism>
<gene>
    <name evidence="4" type="ORF">BJ322DRAFT_47073</name>
</gene>
<evidence type="ECO:0000256" key="3">
    <source>
        <dbReference type="SAM" id="SignalP"/>
    </source>
</evidence>
<dbReference type="PANTHER" id="PTHR31836">
    <property type="match status" value="1"/>
</dbReference>
<sequence length="268" mass="27882">MRFSLSLPVVALSYLVAGAAADPHGGPHARRHDSIARRAPGDVSAHLQKRFDNARWTFYDVGLYRGACGQNSVASDFMVALNSAQFGSGYPGPYCFQQITMTYNGMTTTATILDECPGCPYGGLDLSRGLFDFFSSESAGVIYGTWNFVGANQPAPSPTTTTPAWTPPTTTQQAPSPTTTSTPQPTPTTSTWSPSPSASSWSESSSSPPPASSSSSPPSSVNYSSGPASNLAVPTPATISDSSPHNLLTMNEDLIALGALVVAGANVH</sequence>
<dbReference type="PANTHER" id="PTHR31836:SF28">
    <property type="entry name" value="SRCR DOMAIN-CONTAINING PROTEIN-RELATED"/>
    <property type="match status" value="1"/>
</dbReference>
<dbReference type="AlphaFoldDB" id="A0A9P6HR90"/>
<dbReference type="SUPFAM" id="SSF50685">
    <property type="entry name" value="Barwin-like endoglucanases"/>
    <property type="match status" value="1"/>
</dbReference>
<comment type="caution">
    <text evidence="4">The sequence shown here is derived from an EMBL/GenBank/DDBJ whole genome shotgun (WGS) entry which is preliminary data.</text>
</comment>
<evidence type="ECO:0000313" key="5">
    <source>
        <dbReference type="Proteomes" id="UP000736335"/>
    </source>
</evidence>
<proteinExistence type="predicted"/>
<reference evidence="4" key="1">
    <citation type="journal article" date="2020" name="Nat. Commun.">
        <title>Large-scale genome sequencing of mycorrhizal fungi provides insights into the early evolution of symbiotic traits.</title>
        <authorList>
            <person name="Miyauchi S."/>
            <person name="Kiss E."/>
            <person name="Kuo A."/>
            <person name="Drula E."/>
            <person name="Kohler A."/>
            <person name="Sanchez-Garcia M."/>
            <person name="Morin E."/>
            <person name="Andreopoulos B."/>
            <person name="Barry K.W."/>
            <person name="Bonito G."/>
            <person name="Buee M."/>
            <person name="Carver A."/>
            <person name="Chen C."/>
            <person name="Cichocki N."/>
            <person name="Clum A."/>
            <person name="Culley D."/>
            <person name="Crous P.W."/>
            <person name="Fauchery L."/>
            <person name="Girlanda M."/>
            <person name="Hayes R.D."/>
            <person name="Keri Z."/>
            <person name="LaButti K."/>
            <person name="Lipzen A."/>
            <person name="Lombard V."/>
            <person name="Magnuson J."/>
            <person name="Maillard F."/>
            <person name="Murat C."/>
            <person name="Nolan M."/>
            <person name="Ohm R.A."/>
            <person name="Pangilinan J."/>
            <person name="Pereira M.F."/>
            <person name="Perotto S."/>
            <person name="Peter M."/>
            <person name="Pfister S."/>
            <person name="Riley R."/>
            <person name="Sitrit Y."/>
            <person name="Stielow J.B."/>
            <person name="Szollosi G."/>
            <person name="Zifcakova L."/>
            <person name="Stursova M."/>
            <person name="Spatafora J.W."/>
            <person name="Tedersoo L."/>
            <person name="Vaario L.M."/>
            <person name="Yamada A."/>
            <person name="Yan M."/>
            <person name="Wang P."/>
            <person name="Xu J."/>
            <person name="Bruns T."/>
            <person name="Baldrian P."/>
            <person name="Vilgalys R."/>
            <person name="Dunand C."/>
            <person name="Henrissat B."/>
            <person name="Grigoriev I.V."/>
            <person name="Hibbett D."/>
            <person name="Nagy L.G."/>
            <person name="Martin F.M."/>
        </authorList>
    </citation>
    <scope>NUCLEOTIDE SEQUENCE</scope>
    <source>
        <strain evidence="4">UH-Tt-Lm1</strain>
    </source>
</reference>
<feature type="signal peptide" evidence="3">
    <location>
        <begin position="1"/>
        <end position="21"/>
    </location>
</feature>
<name>A0A9P6HR90_9AGAM</name>
<dbReference type="CDD" id="cd22191">
    <property type="entry name" value="DPBB_RlpA_EXP_N-like"/>
    <property type="match status" value="1"/>
</dbReference>
<accession>A0A9P6HR90</accession>
<feature type="chain" id="PRO_5040457246" evidence="3">
    <location>
        <begin position="22"/>
        <end position="268"/>
    </location>
</feature>
<dbReference type="Proteomes" id="UP000736335">
    <property type="component" value="Unassembled WGS sequence"/>
</dbReference>